<dbReference type="InterPro" id="IPR040256">
    <property type="entry name" value="At4g02000-like"/>
</dbReference>
<organism evidence="3 4">
    <name type="scientific">Dipteronia sinensis</name>
    <dbReference type="NCBI Taxonomy" id="43782"/>
    <lineage>
        <taxon>Eukaryota</taxon>
        <taxon>Viridiplantae</taxon>
        <taxon>Streptophyta</taxon>
        <taxon>Embryophyta</taxon>
        <taxon>Tracheophyta</taxon>
        <taxon>Spermatophyta</taxon>
        <taxon>Magnoliopsida</taxon>
        <taxon>eudicotyledons</taxon>
        <taxon>Gunneridae</taxon>
        <taxon>Pentapetalae</taxon>
        <taxon>rosids</taxon>
        <taxon>malvids</taxon>
        <taxon>Sapindales</taxon>
        <taxon>Sapindaceae</taxon>
        <taxon>Hippocastanoideae</taxon>
        <taxon>Acereae</taxon>
        <taxon>Dipteronia</taxon>
    </lineage>
</organism>
<reference evidence="3" key="1">
    <citation type="journal article" date="2023" name="Plant J.">
        <title>Genome sequences and population genomics provide insights into the demographic history, inbreeding, and mutation load of two 'living fossil' tree species of Dipteronia.</title>
        <authorList>
            <person name="Feng Y."/>
            <person name="Comes H.P."/>
            <person name="Chen J."/>
            <person name="Zhu S."/>
            <person name="Lu R."/>
            <person name="Zhang X."/>
            <person name="Li P."/>
            <person name="Qiu J."/>
            <person name="Olsen K.M."/>
            <person name="Qiu Y."/>
        </authorList>
    </citation>
    <scope>NUCLEOTIDE SEQUENCE</scope>
    <source>
        <strain evidence="3">NBL</strain>
    </source>
</reference>
<evidence type="ECO:0000313" key="3">
    <source>
        <dbReference type="EMBL" id="KAK3193471.1"/>
    </source>
</evidence>
<proteinExistence type="predicted"/>
<dbReference type="InterPro" id="IPR025836">
    <property type="entry name" value="Zn_knuckle_CX2CX4HX4C"/>
</dbReference>
<accession>A0AAE0DWI9</accession>
<evidence type="ECO:0008006" key="5">
    <source>
        <dbReference type="Google" id="ProtNLM"/>
    </source>
</evidence>
<protein>
    <recommendedName>
        <fullName evidence="5">DUF4283 domain-containing protein</fullName>
    </recommendedName>
</protein>
<dbReference type="InterPro" id="IPR025558">
    <property type="entry name" value="DUF4283"/>
</dbReference>
<feature type="domain" description="DUF4283" evidence="1">
    <location>
        <begin position="42"/>
        <end position="116"/>
    </location>
</feature>
<evidence type="ECO:0000259" key="1">
    <source>
        <dbReference type="Pfam" id="PF14111"/>
    </source>
</evidence>
<comment type="caution">
    <text evidence="3">The sequence shown here is derived from an EMBL/GenBank/DDBJ whole genome shotgun (WGS) entry which is preliminary data.</text>
</comment>
<evidence type="ECO:0000259" key="2">
    <source>
        <dbReference type="Pfam" id="PF14392"/>
    </source>
</evidence>
<sequence>MRHCMFCMDSEDIASLCASLSISECDGHVQLLDGKIMAEAINRLSLCVVGKVLSRKIVNRDAFIRVIGKIWQIKQGMDIKPVTGNTFSFHFRDEHDLKVVSGSPWCFDNALIVLERPVSMGTIDSLVLNQADFWVQIHQVPLLCMTMEIGRFLGGMIGIVLEVYGGTSGDCVGKFLRIRVQVDITRPLKRYLQVDIFENKTETIMVLRYERLPNHCFRCEMVDHTTSECREKESGPIVNGKEVFPFGI</sequence>
<name>A0AAE0DWI9_9ROSI</name>
<feature type="domain" description="Zinc knuckle CX2CX4HX4C" evidence="2">
    <location>
        <begin position="182"/>
        <end position="230"/>
    </location>
</feature>
<dbReference type="Pfam" id="PF14392">
    <property type="entry name" value="zf-CCHC_4"/>
    <property type="match status" value="1"/>
</dbReference>
<dbReference type="Pfam" id="PF14111">
    <property type="entry name" value="DUF4283"/>
    <property type="match status" value="1"/>
</dbReference>
<dbReference type="AlphaFoldDB" id="A0AAE0DWI9"/>
<dbReference type="PANTHER" id="PTHR31286:SF167">
    <property type="entry name" value="OS09G0268800 PROTEIN"/>
    <property type="match status" value="1"/>
</dbReference>
<evidence type="ECO:0000313" key="4">
    <source>
        <dbReference type="Proteomes" id="UP001281410"/>
    </source>
</evidence>
<dbReference type="Proteomes" id="UP001281410">
    <property type="component" value="Unassembled WGS sequence"/>
</dbReference>
<dbReference type="PANTHER" id="PTHR31286">
    <property type="entry name" value="GLYCINE-RICH CELL WALL STRUCTURAL PROTEIN 1.8-LIKE"/>
    <property type="match status" value="1"/>
</dbReference>
<keyword evidence="4" id="KW-1185">Reference proteome</keyword>
<gene>
    <name evidence="3" type="ORF">Dsin_024781</name>
</gene>
<dbReference type="EMBL" id="JANJYJ010000008">
    <property type="protein sequence ID" value="KAK3193471.1"/>
    <property type="molecule type" value="Genomic_DNA"/>
</dbReference>